<dbReference type="EMBL" id="OZ021744">
    <property type="protein sequence ID" value="CAK9311109.1"/>
    <property type="molecule type" value="Genomic_DNA"/>
</dbReference>
<name>A0ABP0XST9_9ROSI</name>
<dbReference type="Proteomes" id="UP001642487">
    <property type="component" value="Chromosome 10"/>
</dbReference>
<evidence type="ECO:0000313" key="1">
    <source>
        <dbReference type="EMBL" id="CAK9311109.1"/>
    </source>
</evidence>
<protein>
    <submittedName>
        <fullName evidence="1">Uncharacterized protein</fullName>
    </submittedName>
</protein>
<organism evidence="1 2">
    <name type="scientific">Citrullus colocynthis</name>
    <name type="common">colocynth</name>
    <dbReference type="NCBI Taxonomy" id="252529"/>
    <lineage>
        <taxon>Eukaryota</taxon>
        <taxon>Viridiplantae</taxon>
        <taxon>Streptophyta</taxon>
        <taxon>Embryophyta</taxon>
        <taxon>Tracheophyta</taxon>
        <taxon>Spermatophyta</taxon>
        <taxon>Magnoliopsida</taxon>
        <taxon>eudicotyledons</taxon>
        <taxon>Gunneridae</taxon>
        <taxon>Pentapetalae</taxon>
        <taxon>rosids</taxon>
        <taxon>fabids</taxon>
        <taxon>Cucurbitales</taxon>
        <taxon>Cucurbitaceae</taxon>
        <taxon>Benincaseae</taxon>
        <taxon>Citrullus</taxon>
    </lineage>
</organism>
<gene>
    <name evidence="1" type="ORF">CITCOLO1_LOCUS2758</name>
</gene>
<sequence length="70" mass="8069">MDIDEQNFADHLYFEGCRPTLMASILAHAKRTLDCANEEAALWCLQNQWKTNHRSVEPILQVTRLHLGFG</sequence>
<proteinExistence type="predicted"/>
<reference evidence="1 2" key="1">
    <citation type="submission" date="2024-03" db="EMBL/GenBank/DDBJ databases">
        <authorList>
            <person name="Gkanogiannis A."/>
            <person name="Becerra Lopez-Lavalle L."/>
        </authorList>
    </citation>
    <scope>NUCLEOTIDE SEQUENCE [LARGE SCALE GENOMIC DNA]</scope>
</reference>
<keyword evidence="2" id="KW-1185">Reference proteome</keyword>
<accession>A0ABP0XST9</accession>
<evidence type="ECO:0000313" key="2">
    <source>
        <dbReference type="Proteomes" id="UP001642487"/>
    </source>
</evidence>